<gene>
    <name evidence="1" type="ORF">TM448A00811_0019</name>
    <name evidence="2" type="ORF">TM448B00775_0030</name>
</gene>
<dbReference type="EMBL" id="MT144656">
    <property type="protein sequence ID" value="QJH96605.1"/>
    <property type="molecule type" value="Genomic_DNA"/>
</dbReference>
<organism evidence="1">
    <name type="scientific">viral metagenome</name>
    <dbReference type="NCBI Taxonomy" id="1070528"/>
    <lineage>
        <taxon>unclassified sequences</taxon>
        <taxon>metagenomes</taxon>
        <taxon>organismal metagenomes</taxon>
    </lineage>
</organism>
<dbReference type="EMBL" id="MT144068">
    <property type="protein sequence ID" value="QJA48037.1"/>
    <property type="molecule type" value="Genomic_DNA"/>
</dbReference>
<dbReference type="AlphaFoldDB" id="A0A6H1ZL37"/>
<reference evidence="1" key="1">
    <citation type="submission" date="2020-03" db="EMBL/GenBank/DDBJ databases">
        <title>The deep terrestrial virosphere.</title>
        <authorList>
            <person name="Holmfeldt K."/>
            <person name="Nilsson E."/>
            <person name="Simone D."/>
            <person name="Lopez-Fernandez M."/>
            <person name="Wu X."/>
            <person name="de Brujin I."/>
            <person name="Lundin D."/>
            <person name="Andersson A."/>
            <person name="Bertilsson S."/>
            <person name="Dopson M."/>
        </authorList>
    </citation>
    <scope>NUCLEOTIDE SEQUENCE</scope>
    <source>
        <strain evidence="1">TM448A00811</strain>
        <strain evidence="2">TM448B00775</strain>
    </source>
</reference>
<evidence type="ECO:0000313" key="2">
    <source>
        <dbReference type="EMBL" id="QJH96605.1"/>
    </source>
</evidence>
<protein>
    <submittedName>
        <fullName evidence="1">Uncharacterized protein</fullName>
    </submittedName>
</protein>
<proteinExistence type="predicted"/>
<sequence>MANKQLAIKIDDNAILFISVISVQFNLPGMPKPETTYNFSMKVFIKDKDPGHKEAEDVWKKTGKVSI</sequence>
<name>A0A6H1ZL37_9ZZZZ</name>
<evidence type="ECO:0000313" key="1">
    <source>
        <dbReference type="EMBL" id="QJA48037.1"/>
    </source>
</evidence>
<accession>A0A6H1ZL37</accession>